<dbReference type="EMBL" id="JBHUKU010000002">
    <property type="protein sequence ID" value="MFD2457258.1"/>
    <property type="molecule type" value="Genomic_DNA"/>
</dbReference>
<gene>
    <name evidence="1" type="ORF">ACFSYJ_01540</name>
</gene>
<comment type="caution">
    <text evidence="1">The sequence shown here is derived from an EMBL/GenBank/DDBJ whole genome shotgun (WGS) entry which is preliminary data.</text>
</comment>
<reference evidence="2" key="1">
    <citation type="journal article" date="2019" name="Int. J. Syst. Evol. Microbiol.">
        <title>The Global Catalogue of Microorganisms (GCM) 10K type strain sequencing project: providing services to taxonomists for standard genome sequencing and annotation.</title>
        <authorList>
            <consortium name="The Broad Institute Genomics Platform"/>
            <consortium name="The Broad Institute Genome Sequencing Center for Infectious Disease"/>
            <person name="Wu L."/>
            <person name="Ma J."/>
        </authorList>
    </citation>
    <scope>NUCLEOTIDE SEQUENCE [LARGE SCALE GENOMIC DNA]</scope>
    <source>
        <strain evidence="2">CGMCC 4.7643</strain>
    </source>
</reference>
<dbReference type="RefSeq" id="WP_378214268.1">
    <property type="nucleotide sequence ID" value="NZ_BAABHG010000003.1"/>
</dbReference>
<protein>
    <submittedName>
        <fullName evidence="1">Zinc finger protein</fullName>
    </submittedName>
</protein>
<keyword evidence="2" id="KW-1185">Reference proteome</keyword>
<proteinExistence type="predicted"/>
<evidence type="ECO:0000313" key="2">
    <source>
        <dbReference type="Proteomes" id="UP001597419"/>
    </source>
</evidence>
<accession>A0ABW5G713</accession>
<evidence type="ECO:0000313" key="1">
    <source>
        <dbReference type="EMBL" id="MFD2457258.1"/>
    </source>
</evidence>
<name>A0ABW5G713_9PSEU</name>
<dbReference type="Pfam" id="PF16827">
    <property type="entry name" value="zf-HC3"/>
    <property type="match status" value="1"/>
</dbReference>
<dbReference type="InterPro" id="IPR031795">
    <property type="entry name" value="Zf-HC3"/>
</dbReference>
<dbReference type="Proteomes" id="UP001597419">
    <property type="component" value="Unassembled WGS sequence"/>
</dbReference>
<organism evidence="1 2">
    <name type="scientific">Amycolatopsis samaneae</name>
    <dbReference type="NCBI Taxonomy" id="664691"/>
    <lineage>
        <taxon>Bacteria</taxon>
        <taxon>Bacillati</taxon>
        <taxon>Actinomycetota</taxon>
        <taxon>Actinomycetes</taxon>
        <taxon>Pseudonocardiales</taxon>
        <taxon>Pseudonocardiaceae</taxon>
        <taxon>Amycolatopsis</taxon>
    </lineage>
</organism>
<sequence>MPMDAVIYVDTEAIHPVANGEWHHTRLNHVPAPGERITMLCGLVATAEFAHVSQRDTHGVPHTCWNCDYVYRREHDLDIWPGHPALSTRPAPRPRT</sequence>